<keyword evidence="2" id="KW-1015">Disulfide bond</keyword>
<evidence type="ECO:0000313" key="5">
    <source>
        <dbReference type="Proteomes" id="UP000195106"/>
    </source>
</evidence>
<evidence type="ECO:0000256" key="1">
    <source>
        <dbReference type="ARBA" id="ARBA00022729"/>
    </source>
</evidence>
<dbReference type="InterPro" id="IPR006558">
    <property type="entry name" value="LamG-like"/>
</dbReference>
<dbReference type="SUPFAM" id="SSF49899">
    <property type="entry name" value="Concanavalin A-like lectins/glucanases"/>
    <property type="match status" value="1"/>
</dbReference>
<dbReference type="Gene3D" id="2.60.120.200">
    <property type="match status" value="1"/>
</dbReference>
<keyword evidence="1" id="KW-0732">Signal</keyword>
<feature type="domain" description="LamG-like jellyroll fold" evidence="3">
    <location>
        <begin position="159"/>
        <end position="299"/>
    </location>
</feature>
<reference evidence="4 5" key="1">
    <citation type="submission" date="2016-08" db="EMBL/GenBank/DDBJ databases">
        <title>Genome sequence of Clavibacter michiganensis spp. strain CASJ009.</title>
        <authorList>
            <person name="Thapa S.P."/>
            <person name="Coaker G."/>
        </authorList>
    </citation>
    <scope>NUCLEOTIDE SEQUENCE [LARGE SCALE GENOMIC DNA]</scope>
    <source>
        <strain evidence="4">CASJ009</strain>
    </source>
</reference>
<name>A0A251XQG5_9MICO</name>
<organism evidence="4 5">
    <name type="scientific">Clavibacter michiganensis</name>
    <dbReference type="NCBI Taxonomy" id="28447"/>
    <lineage>
        <taxon>Bacteria</taxon>
        <taxon>Bacillati</taxon>
        <taxon>Actinomycetota</taxon>
        <taxon>Actinomycetes</taxon>
        <taxon>Micrococcales</taxon>
        <taxon>Microbacteriaceae</taxon>
        <taxon>Clavibacter</taxon>
    </lineage>
</organism>
<evidence type="ECO:0000259" key="3">
    <source>
        <dbReference type="SMART" id="SM00560"/>
    </source>
</evidence>
<dbReference type="Pfam" id="PF13385">
    <property type="entry name" value="Laminin_G_3"/>
    <property type="match status" value="1"/>
</dbReference>
<proteinExistence type="predicted"/>
<sequence>MGLADRVRRRIAAVRPAGRRRPRAAVVAASAAAAVLGAVLLLAPGTNGAYTASIRNDNNSAASSAAYFTCSSAFAADRANALFAYPLNEASGSRQAADTASGAYPGTYRPLPLLTTQPTTMVSDTSTAAGRACPRDAGGAYVLDGNDFVTNSLQATAPATFSTEVWFKTTVRGGKLIGFGNSATGSSSAYDRHTYVSTTGQLVFGTYNNGNYQTLTSPAVVADGAWHHMVSTMSPTGGMTLYVDGVRVAGNTAFTAPEANAGYWRIGYDNTSGWPNAGSNYFVGSMRFAAVYKTALTPAQVQAHYVAGR</sequence>
<dbReference type="Proteomes" id="UP000195106">
    <property type="component" value="Unassembled WGS sequence"/>
</dbReference>
<dbReference type="InterPro" id="IPR013320">
    <property type="entry name" value="ConA-like_dom_sf"/>
</dbReference>
<accession>A0A251XQG5</accession>
<protein>
    <recommendedName>
        <fullName evidence="3">LamG-like jellyroll fold domain-containing protein</fullName>
    </recommendedName>
</protein>
<comment type="caution">
    <text evidence="4">The sequence shown here is derived from an EMBL/GenBank/DDBJ whole genome shotgun (WGS) entry which is preliminary data.</text>
</comment>
<evidence type="ECO:0000313" key="4">
    <source>
        <dbReference type="EMBL" id="OUE07378.1"/>
    </source>
</evidence>
<dbReference type="EMBL" id="MDHJ01000001">
    <property type="protein sequence ID" value="OUE07378.1"/>
    <property type="molecule type" value="Genomic_DNA"/>
</dbReference>
<dbReference type="AlphaFoldDB" id="A0A251XQG5"/>
<gene>
    <name evidence="4" type="ORF">CMsap09_00420</name>
</gene>
<dbReference type="SMART" id="SM00560">
    <property type="entry name" value="LamGL"/>
    <property type="match status" value="1"/>
</dbReference>
<evidence type="ECO:0000256" key="2">
    <source>
        <dbReference type="ARBA" id="ARBA00023157"/>
    </source>
</evidence>